<keyword evidence="1" id="KW-0805">Transcription regulation</keyword>
<dbReference type="EMBL" id="VMSD01000009">
    <property type="protein sequence ID" value="KAF0845021.1"/>
    <property type="molecule type" value="Genomic_DNA"/>
</dbReference>
<comment type="caution">
    <text evidence="5">The sequence shown here is derived from an EMBL/GenBank/DDBJ whole genome shotgun (WGS) entry which is preliminary data.</text>
</comment>
<dbReference type="PANTHER" id="PTHR47894">
    <property type="entry name" value="HTH-TYPE TRANSCRIPTIONAL REGULATOR GADX"/>
    <property type="match status" value="1"/>
</dbReference>
<proteinExistence type="predicted"/>
<sequence length="334" mass="36178">MIDSTIPIRTARLIRATALRIGVGEGELRHLPGLDPTGAADGLARVPTASIWRIWELVDAVGGPGAGLHAGAAAERGHLPEWDYLFTSAASLAESVRAAFELRALVTDPGVEWTVRSDGGLLVIRIGSIEPSPVIAPVEEFVLSTVLRRMREATGTPITPVRVVLRQPAPPTHQHLIDAFGTRRIDFGAPHAQLTFLDVGALPTGTDPHLGALVRRHAEIAVANSRPIPSFPHTVRASILDDLAAGGLDLTAVAARFAASPRTFQRRLAEAGTTWRDEVEAARRERAEHLLRASDLPVQAIAARLGYTDARTLRRAFRRWTGQNPESYRRLART</sequence>
<dbReference type="Gene3D" id="1.10.10.60">
    <property type="entry name" value="Homeodomain-like"/>
    <property type="match status" value="1"/>
</dbReference>
<dbReference type="Pfam" id="PF12833">
    <property type="entry name" value="HTH_18"/>
    <property type="match status" value="1"/>
</dbReference>
<dbReference type="Proteomes" id="UP000798951">
    <property type="component" value="Unassembled WGS sequence"/>
</dbReference>
<keyword evidence="2" id="KW-0238">DNA-binding</keyword>
<organism evidence="5 6">
    <name type="scientific">Nocardia caishijiensis</name>
    <dbReference type="NCBI Taxonomy" id="184756"/>
    <lineage>
        <taxon>Bacteria</taxon>
        <taxon>Bacillati</taxon>
        <taxon>Actinomycetota</taxon>
        <taxon>Actinomycetes</taxon>
        <taxon>Mycobacteriales</taxon>
        <taxon>Nocardiaceae</taxon>
        <taxon>Nocardia</taxon>
    </lineage>
</organism>
<keyword evidence="3" id="KW-0804">Transcription</keyword>
<evidence type="ECO:0000313" key="6">
    <source>
        <dbReference type="Proteomes" id="UP000798951"/>
    </source>
</evidence>
<name>A0ABQ6YHL0_9NOCA</name>
<dbReference type="PANTHER" id="PTHR47894:SF1">
    <property type="entry name" value="HTH-TYPE TRANSCRIPTIONAL REGULATOR VQSM"/>
    <property type="match status" value="1"/>
</dbReference>
<keyword evidence="6" id="KW-1185">Reference proteome</keyword>
<protein>
    <submittedName>
        <fullName evidence="5">AraC family transcriptional regulator</fullName>
    </submittedName>
</protein>
<evidence type="ECO:0000256" key="3">
    <source>
        <dbReference type="ARBA" id="ARBA00023163"/>
    </source>
</evidence>
<dbReference type="Pfam" id="PF12625">
    <property type="entry name" value="Arabinose_bd"/>
    <property type="match status" value="1"/>
</dbReference>
<evidence type="ECO:0000256" key="1">
    <source>
        <dbReference type="ARBA" id="ARBA00023015"/>
    </source>
</evidence>
<accession>A0ABQ6YHL0</accession>
<dbReference type="InterPro" id="IPR018060">
    <property type="entry name" value="HTH_AraC"/>
</dbReference>
<dbReference type="InterPro" id="IPR009057">
    <property type="entry name" value="Homeodomain-like_sf"/>
</dbReference>
<gene>
    <name evidence="5" type="ORF">FNL39_10949</name>
</gene>
<evidence type="ECO:0000313" key="5">
    <source>
        <dbReference type="EMBL" id="KAF0845021.1"/>
    </source>
</evidence>
<dbReference type="SUPFAM" id="SSF46689">
    <property type="entry name" value="Homeodomain-like"/>
    <property type="match status" value="1"/>
</dbReference>
<evidence type="ECO:0000259" key="4">
    <source>
        <dbReference type="PROSITE" id="PS01124"/>
    </source>
</evidence>
<dbReference type="SMART" id="SM00342">
    <property type="entry name" value="HTH_ARAC"/>
    <property type="match status" value="1"/>
</dbReference>
<reference evidence="5 6" key="1">
    <citation type="submission" date="2019-07" db="EMBL/GenBank/DDBJ databases">
        <title>Genomic Encyclopedia of Type Strains, Phase IV (KMG-IV): sequencing the most valuable type-strain genomes for metagenomic binning, comparative biology and taxonomic classification.</title>
        <authorList>
            <person name="Goeker M."/>
        </authorList>
    </citation>
    <scope>NUCLEOTIDE SEQUENCE [LARGE SCALE GENOMIC DNA]</scope>
    <source>
        <strain evidence="5 6">DSM 44831</strain>
    </source>
</reference>
<dbReference type="RefSeq" id="WP_067988349.1">
    <property type="nucleotide sequence ID" value="NZ_VMSD01000009.1"/>
</dbReference>
<evidence type="ECO:0000256" key="2">
    <source>
        <dbReference type="ARBA" id="ARBA00023125"/>
    </source>
</evidence>
<dbReference type="PROSITE" id="PS01124">
    <property type="entry name" value="HTH_ARAC_FAMILY_2"/>
    <property type="match status" value="1"/>
</dbReference>
<dbReference type="InterPro" id="IPR032687">
    <property type="entry name" value="AraC-type_N"/>
</dbReference>
<feature type="domain" description="HTH araC/xylS-type" evidence="4">
    <location>
        <begin position="233"/>
        <end position="331"/>
    </location>
</feature>